<evidence type="ECO:0000313" key="2">
    <source>
        <dbReference type="EMBL" id="TSE35154.1"/>
    </source>
</evidence>
<comment type="caution">
    <text evidence="2">The sequence shown here is derived from an EMBL/GenBank/DDBJ whole genome shotgun (WGS) entry which is preliminary data.</text>
</comment>
<name>A0A554XH47_9BURK</name>
<accession>A0A554XH47</accession>
<dbReference type="RefSeq" id="WP_144327929.1">
    <property type="nucleotide sequence ID" value="NZ_VJON01000010.1"/>
</dbReference>
<proteinExistence type="predicted"/>
<feature type="transmembrane region" description="Helical" evidence="1">
    <location>
        <begin position="64"/>
        <end position="81"/>
    </location>
</feature>
<organism evidence="2 3">
    <name type="scientific">Tepidimonas charontis</name>
    <dbReference type="NCBI Taxonomy" id="2267262"/>
    <lineage>
        <taxon>Bacteria</taxon>
        <taxon>Pseudomonadati</taxon>
        <taxon>Pseudomonadota</taxon>
        <taxon>Betaproteobacteria</taxon>
        <taxon>Burkholderiales</taxon>
        <taxon>Tepidimonas</taxon>
    </lineage>
</organism>
<protein>
    <submittedName>
        <fullName evidence="2">Uncharacterized protein</fullName>
    </submittedName>
</protein>
<keyword evidence="1" id="KW-0472">Membrane</keyword>
<sequence length="91" mass="9783">MTTPSVVNVFHVEQKSVLAAFLLTFFFGPLGLLYATVTGGVIMIAAFLAIGVLSFLTLGMASILVLPAWIICVVWGVMAASKAKPRVIEWR</sequence>
<keyword evidence="3" id="KW-1185">Reference proteome</keyword>
<dbReference type="AlphaFoldDB" id="A0A554XH47"/>
<keyword evidence="1" id="KW-1133">Transmembrane helix</keyword>
<evidence type="ECO:0000256" key="1">
    <source>
        <dbReference type="SAM" id="Phobius"/>
    </source>
</evidence>
<reference evidence="2 3" key="1">
    <citation type="submission" date="2019-07" db="EMBL/GenBank/DDBJ databases">
        <title>Tepidimonas charontis SPSP-6 draft genome.</title>
        <authorList>
            <person name="Da Costa M.S."/>
            <person name="Froufe H.J.C."/>
            <person name="Egas C."/>
            <person name="Albuquerque L."/>
        </authorList>
    </citation>
    <scope>NUCLEOTIDE SEQUENCE [LARGE SCALE GENOMIC DNA]</scope>
    <source>
        <strain evidence="2 3">SPSP-6</strain>
    </source>
</reference>
<keyword evidence="1" id="KW-0812">Transmembrane</keyword>
<evidence type="ECO:0000313" key="3">
    <source>
        <dbReference type="Proteomes" id="UP000318294"/>
    </source>
</evidence>
<dbReference type="Proteomes" id="UP000318294">
    <property type="component" value="Unassembled WGS sequence"/>
</dbReference>
<dbReference type="EMBL" id="VJON01000010">
    <property type="protein sequence ID" value="TSE35154.1"/>
    <property type="molecule type" value="Genomic_DNA"/>
</dbReference>
<gene>
    <name evidence="2" type="ORF">Tchar_00943</name>
</gene>
<feature type="transmembrane region" description="Helical" evidence="1">
    <location>
        <begin position="16"/>
        <end position="34"/>
    </location>
</feature>